<accession>A0ABD1Q2L1</accession>
<keyword evidence="3" id="KW-1185">Reference proteome</keyword>
<dbReference type="AlphaFoldDB" id="A0ABD1Q2L1"/>
<evidence type="ECO:0000313" key="2">
    <source>
        <dbReference type="EMBL" id="KAL2470415.1"/>
    </source>
</evidence>
<sequence length="228" mass="26355">MLIENTKDDNTYPLNELYGTLMTYELNNAETKEKTRRNKEEMKEHPKRQIALKSINDEGSSNTNMSDEELDDLVLLVKKWRGFRNNRRFQKNDDKGEEKNKKIICYDCDKPGHKRIEYSNKKKFIKKKALQATWDNSDENDLEEDEVQEEIVNMCFMAIEDEMEYASPKSNGRPPPKRGQITKKILNSLVKSAVEFVSRTKKEEALSSNSTTPNQTPSGFNSGEDSDG</sequence>
<evidence type="ECO:0000313" key="3">
    <source>
        <dbReference type="Proteomes" id="UP001604336"/>
    </source>
</evidence>
<feature type="compositionally biased region" description="Low complexity" evidence="1">
    <location>
        <begin position="207"/>
        <end position="218"/>
    </location>
</feature>
<feature type="region of interest" description="Disordered" evidence="1">
    <location>
        <begin position="200"/>
        <end position="228"/>
    </location>
</feature>
<feature type="region of interest" description="Disordered" evidence="1">
    <location>
        <begin position="30"/>
        <end position="66"/>
    </location>
</feature>
<comment type="caution">
    <text evidence="2">The sequence shown here is derived from an EMBL/GenBank/DDBJ whole genome shotgun (WGS) entry which is preliminary data.</text>
</comment>
<feature type="compositionally biased region" description="Basic and acidic residues" evidence="1">
    <location>
        <begin position="30"/>
        <end position="44"/>
    </location>
</feature>
<feature type="compositionally biased region" description="Polar residues" evidence="1">
    <location>
        <begin position="219"/>
        <end position="228"/>
    </location>
</feature>
<organism evidence="2 3">
    <name type="scientific">Abeliophyllum distichum</name>
    <dbReference type="NCBI Taxonomy" id="126358"/>
    <lineage>
        <taxon>Eukaryota</taxon>
        <taxon>Viridiplantae</taxon>
        <taxon>Streptophyta</taxon>
        <taxon>Embryophyta</taxon>
        <taxon>Tracheophyta</taxon>
        <taxon>Spermatophyta</taxon>
        <taxon>Magnoliopsida</taxon>
        <taxon>eudicotyledons</taxon>
        <taxon>Gunneridae</taxon>
        <taxon>Pentapetalae</taxon>
        <taxon>asterids</taxon>
        <taxon>lamiids</taxon>
        <taxon>Lamiales</taxon>
        <taxon>Oleaceae</taxon>
        <taxon>Forsythieae</taxon>
        <taxon>Abeliophyllum</taxon>
    </lineage>
</organism>
<gene>
    <name evidence="2" type="ORF">Adt_38551</name>
</gene>
<proteinExistence type="predicted"/>
<dbReference type="EMBL" id="JBFOLK010000012">
    <property type="protein sequence ID" value="KAL2470415.1"/>
    <property type="molecule type" value="Genomic_DNA"/>
</dbReference>
<evidence type="ECO:0000256" key="1">
    <source>
        <dbReference type="SAM" id="MobiDB-lite"/>
    </source>
</evidence>
<dbReference type="Proteomes" id="UP001604336">
    <property type="component" value="Unassembled WGS sequence"/>
</dbReference>
<reference evidence="3" key="1">
    <citation type="submission" date="2024-07" db="EMBL/GenBank/DDBJ databases">
        <title>Two chromosome-level genome assemblies of Korean endemic species Abeliophyllum distichum and Forsythia ovata (Oleaceae).</title>
        <authorList>
            <person name="Jang H."/>
        </authorList>
    </citation>
    <scope>NUCLEOTIDE SEQUENCE [LARGE SCALE GENOMIC DNA]</scope>
</reference>
<protein>
    <submittedName>
        <fullName evidence="2">Zf-CCHC domain-containing protein/UBN2 domain-containing protein</fullName>
    </submittedName>
</protein>
<name>A0ABD1Q2L1_9LAMI</name>